<dbReference type="SMART" id="SM00595">
    <property type="entry name" value="MADF"/>
    <property type="match status" value="1"/>
</dbReference>
<accession>A0A314YQJ4</accession>
<dbReference type="AlphaFoldDB" id="A0A314YQJ4"/>
<dbReference type="InterPro" id="IPR001005">
    <property type="entry name" value="SANT/Myb"/>
</dbReference>
<organism evidence="3 4">
    <name type="scientific">Prunus yedoensis var. nudiflora</name>
    <dbReference type="NCBI Taxonomy" id="2094558"/>
    <lineage>
        <taxon>Eukaryota</taxon>
        <taxon>Viridiplantae</taxon>
        <taxon>Streptophyta</taxon>
        <taxon>Embryophyta</taxon>
        <taxon>Tracheophyta</taxon>
        <taxon>Spermatophyta</taxon>
        <taxon>Magnoliopsida</taxon>
        <taxon>eudicotyledons</taxon>
        <taxon>Gunneridae</taxon>
        <taxon>Pentapetalae</taxon>
        <taxon>rosids</taxon>
        <taxon>fabids</taxon>
        <taxon>Rosales</taxon>
        <taxon>Rosaceae</taxon>
        <taxon>Amygdaloideae</taxon>
        <taxon>Amygdaleae</taxon>
        <taxon>Prunus</taxon>
    </lineage>
</organism>
<proteinExistence type="predicted"/>
<sequence length="346" mass="38711">MAADPQPKPRKFPPPCWTNDEAQALISIYKDTWSALGRSNLRASDWETVAAALASRCPLVSPPKTAIQCRHKMEKLRKRYRNEKQRGSTHPGRFLSTWDLFRPMFDLECEAPALFGSDPDRETRVGVQFGRGFRVRKDENDRYLAESDQNLSDPDEETRKGAGFGGGFQVNVGVRGRGGENSSFSAGFDRYVSPGNDGARGFPVKSSGDRNLGPSEFRSKSYGKTCNEKFSPKLNSKRDCSYGAGTRSGFYKKFRGGLDSDGVGKEVEDPIGQMASSVEFMGEVFLKMEKKKMEMAKDIVKMRIEMEMRQNELIMESQKQVLAACVDALLESKKKKKKMKVVSSDS</sequence>
<dbReference type="EMBL" id="PJQY01000482">
    <property type="protein sequence ID" value="PQQ10705.1"/>
    <property type="molecule type" value="Genomic_DNA"/>
</dbReference>
<comment type="caution">
    <text evidence="3">The sequence shown here is derived from an EMBL/GenBank/DDBJ whole genome shotgun (WGS) entry which is preliminary data.</text>
</comment>
<dbReference type="Proteomes" id="UP000250321">
    <property type="component" value="Unassembled WGS sequence"/>
</dbReference>
<evidence type="ECO:0000259" key="2">
    <source>
        <dbReference type="PROSITE" id="PS50090"/>
    </source>
</evidence>
<gene>
    <name evidence="3" type="ORF">Pyn_17841</name>
</gene>
<evidence type="ECO:0000313" key="4">
    <source>
        <dbReference type="Proteomes" id="UP000250321"/>
    </source>
</evidence>
<evidence type="ECO:0000256" key="1">
    <source>
        <dbReference type="SAM" id="MobiDB-lite"/>
    </source>
</evidence>
<reference evidence="3 4" key="1">
    <citation type="submission" date="2018-02" db="EMBL/GenBank/DDBJ databases">
        <title>Draft genome of wild Prunus yedoensis var. nudiflora.</title>
        <authorList>
            <person name="Baek S."/>
            <person name="Kim J.-H."/>
            <person name="Choi K."/>
            <person name="Kim G.-B."/>
            <person name="Cho A."/>
            <person name="Jang H."/>
            <person name="Shin C.-H."/>
            <person name="Yu H.-J."/>
            <person name="Mun J.-H."/>
        </authorList>
    </citation>
    <scope>NUCLEOTIDE SEQUENCE [LARGE SCALE GENOMIC DNA]</scope>
    <source>
        <strain evidence="4">cv. Jeju island</strain>
        <tissue evidence="3">Leaf</tissue>
    </source>
</reference>
<name>A0A314YQJ4_PRUYE</name>
<dbReference type="Pfam" id="PF13837">
    <property type="entry name" value="Myb_DNA-bind_4"/>
    <property type="match status" value="1"/>
</dbReference>
<feature type="region of interest" description="Disordered" evidence="1">
    <location>
        <begin position="140"/>
        <end position="166"/>
    </location>
</feature>
<dbReference type="PANTHER" id="PTHR31307:SF43">
    <property type="entry name" value="TRIHELIX TRANSCRIPTION FACTOR ASIL2-LIKE"/>
    <property type="match status" value="1"/>
</dbReference>
<dbReference type="PROSITE" id="PS50090">
    <property type="entry name" value="MYB_LIKE"/>
    <property type="match status" value="1"/>
</dbReference>
<keyword evidence="4" id="KW-1185">Reference proteome</keyword>
<feature type="domain" description="Myb-like" evidence="2">
    <location>
        <begin position="17"/>
        <end position="77"/>
    </location>
</feature>
<dbReference type="InterPro" id="IPR044822">
    <property type="entry name" value="Myb_DNA-bind_4"/>
</dbReference>
<dbReference type="OrthoDB" id="1159592at2759"/>
<dbReference type="Gene3D" id="1.10.10.60">
    <property type="entry name" value="Homeodomain-like"/>
    <property type="match status" value="1"/>
</dbReference>
<dbReference type="STRING" id="2094558.A0A314YQJ4"/>
<feature type="region of interest" description="Disordered" evidence="1">
    <location>
        <begin position="198"/>
        <end position="218"/>
    </location>
</feature>
<dbReference type="InterPro" id="IPR044823">
    <property type="entry name" value="ASIL1/2-like"/>
</dbReference>
<dbReference type="PANTHER" id="PTHR31307">
    <property type="entry name" value="TRIHELIX TRANSCRIPTION FACTOR ASIL2"/>
    <property type="match status" value="1"/>
</dbReference>
<evidence type="ECO:0000313" key="3">
    <source>
        <dbReference type="EMBL" id="PQQ10705.1"/>
    </source>
</evidence>
<protein>
    <recommendedName>
        <fullName evidence="2">Myb-like domain-containing protein</fullName>
    </recommendedName>
</protein>